<evidence type="ECO:0000256" key="1">
    <source>
        <dbReference type="ARBA" id="ARBA00000085"/>
    </source>
</evidence>
<dbReference type="FunFam" id="3.30.565.10:FF:000010">
    <property type="entry name" value="Sensor histidine kinase RcsC"/>
    <property type="match status" value="1"/>
</dbReference>
<reference evidence="19 20" key="1">
    <citation type="submission" date="2019-09" db="EMBL/GenBank/DDBJ databases">
        <title>Ecophysiology of the spiral-shaped methanotroph Methylospira mobilis as revealed by the complete genome sequence.</title>
        <authorList>
            <person name="Oshkin I.Y."/>
            <person name="Dedysh S.N."/>
            <person name="Miroshnikov K."/>
            <person name="Danilova O.V."/>
            <person name="Hakobyan A."/>
            <person name="Liesack W."/>
        </authorList>
    </citation>
    <scope>NUCLEOTIDE SEQUENCE [LARGE SCALE GENOMIC DNA]</scope>
    <source>
        <strain evidence="19 20">Shm1</strain>
    </source>
</reference>
<evidence type="ECO:0000256" key="9">
    <source>
        <dbReference type="ARBA" id="ARBA00022840"/>
    </source>
</evidence>
<dbReference type="Pfam" id="PF02518">
    <property type="entry name" value="HATPase_c"/>
    <property type="match status" value="1"/>
</dbReference>
<evidence type="ECO:0000313" key="19">
    <source>
        <dbReference type="EMBL" id="QFY42353.1"/>
    </source>
</evidence>
<evidence type="ECO:0000256" key="2">
    <source>
        <dbReference type="ARBA" id="ARBA00004370"/>
    </source>
</evidence>
<dbReference type="InterPro" id="IPR013655">
    <property type="entry name" value="PAS_fold_3"/>
</dbReference>
<evidence type="ECO:0000256" key="8">
    <source>
        <dbReference type="ARBA" id="ARBA00022777"/>
    </source>
</evidence>
<feature type="domain" description="PAC" evidence="18">
    <location>
        <begin position="165"/>
        <end position="217"/>
    </location>
</feature>
<evidence type="ECO:0000256" key="14">
    <source>
        <dbReference type="SAM" id="Phobius"/>
    </source>
</evidence>
<keyword evidence="12 14" id="KW-0472">Membrane</keyword>
<dbReference type="OrthoDB" id="9792854at2"/>
<dbReference type="InterPro" id="IPR035965">
    <property type="entry name" value="PAS-like_dom_sf"/>
</dbReference>
<dbReference type="KEGG" id="mmob:F6R98_06700"/>
<dbReference type="NCBIfam" id="TIGR00229">
    <property type="entry name" value="sensory_box"/>
    <property type="match status" value="2"/>
</dbReference>
<dbReference type="RefSeq" id="WP_153248332.1">
    <property type="nucleotide sequence ID" value="NZ_CP044205.1"/>
</dbReference>
<evidence type="ECO:0000259" key="17">
    <source>
        <dbReference type="PROSITE" id="PS50112"/>
    </source>
</evidence>
<feature type="domain" description="PAS" evidence="17">
    <location>
        <begin position="109"/>
        <end position="163"/>
    </location>
</feature>
<dbReference type="EMBL" id="CP044205">
    <property type="protein sequence ID" value="QFY42353.1"/>
    <property type="molecule type" value="Genomic_DNA"/>
</dbReference>
<dbReference type="PROSITE" id="PS50109">
    <property type="entry name" value="HIS_KIN"/>
    <property type="match status" value="1"/>
</dbReference>
<feature type="domain" description="PAS" evidence="17">
    <location>
        <begin position="214"/>
        <end position="284"/>
    </location>
</feature>
<evidence type="ECO:0000256" key="5">
    <source>
        <dbReference type="ARBA" id="ARBA00022679"/>
    </source>
</evidence>
<sequence>MPNIAHANGAALYAACHIRRLIAGVVLTNLLVIAAVAFTLYRSLNSLQNHADAAAQNLAAILLILFFPGASYLLTRIWLRQMNAMKKLAQEEERFHTVADYTYDWEYWEGNSHEMLYMSPSCERVTGYAPDEFITTPDLLTRITHPDDKLPMKNHRHDASNKEPGRADFRIIRRDGEIRWIAHCCQPVFGSDGSYRGQRVSNRDVTDHHLFETEINRLAQAVEQNPTGMLITDLQGRLIYTNQAYTQITGHAFVEAYGKTQRELISTDIGDDEFNEIRKRLEAGKQWNGMVQNRHKDGALYWEFISASPIYDDEGNISSFLFLRTDITARKRNEEELRRYKDHLEDEVQQRTADLVLARNAAEAANQAKSVFLANMSHELRTPLNAILGFSGIMRKDPRTPEYQRQNLDIINRSGGHLLTLINDVLEMAKIEAGRVQLENAPFDLGGMVREVTDMMNLRAREKGLRLLIDQSSCFPRYISGDEARLRQVLINLVGNAIKFTHEGGVTIRLGTKSNRISHLIIEVEDSGPGIAAEDQQRIFEPFVQLAERGDNKGTGLGLTITRQFVQLMGGNLSLVSTPGIGTLFHVELPLTEVTKADIAKPKAEKGDVVGLAPGQTEYRILIVEDQVENQLLLVKLLESVGFKVKAADNGEQGVALFQSWRPHFIWMDRQMPVMDGLKAMQIIRALPGGREVKIAAVTASAFKEQRAELLNAGMDDFVRKPYRFNEIYECLSKQLGVKYIYKDIPGTETINVPKLTRESLSILPKALRQELKNALESLESERIALVIEQVASYDTKLQKALARIVENFDYPAIIKVLDTN</sequence>
<dbReference type="SMART" id="SM00086">
    <property type="entry name" value="PAC"/>
    <property type="match status" value="2"/>
</dbReference>
<dbReference type="SUPFAM" id="SSF47384">
    <property type="entry name" value="Homodimeric domain of signal transducing histidine kinase"/>
    <property type="match status" value="1"/>
</dbReference>
<dbReference type="InterPro" id="IPR003661">
    <property type="entry name" value="HisK_dim/P_dom"/>
</dbReference>
<dbReference type="SUPFAM" id="SSF52172">
    <property type="entry name" value="CheY-like"/>
    <property type="match status" value="1"/>
</dbReference>
<gene>
    <name evidence="19" type="ORF">F6R98_06700</name>
</gene>
<dbReference type="AlphaFoldDB" id="A0A5Q0BER0"/>
<evidence type="ECO:0000256" key="3">
    <source>
        <dbReference type="ARBA" id="ARBA00012438"/>
    </source>
</evidence>
<dbReference type="SUPFAM" id="SSF55874">
    <property type="entry name" value="ATPase domain of HSP90 chaperone/DNA topoisomerase II/histidine kinase"/>
    <property type="match status" value="1"/>
</dbReference>
<keyword evidence="10 14" id="KW-1133">Transmembrane helix</keyword>
<dbReference type="FunCoup" id="A0A5Q0BER0">
    <property type="interactions" value="143"/>
</dbReference>
<dbReference type="Gene3D" id="3.30.565.10">
    <property type="entry name" value="Histidine kinase-like ATPase, C-terminal domain"/>
    <property type="match status" value="1"/>
</dbReference>
<dbReference type="InterPro" id="IPR013656">
    <property type="entry name" value="PAS_4"/>
</dbReference>
<dbReference type="SMART" id="SM00448">
    <property type="entry name" value="REC"/>
    <property type="match status" value="1"/>
</dbReference>
<dbReference type="InterPro" id="IPR004358">
    <property type="entry name" value="Sig_transdc_His_kin-like_C"/>
</dbReference>
<dbReference type="InterPro" id="IPR011006">
    <property type="entry name" value="CheY-like_superfamily"/>
</dbReference>
<dbReference type="GO" id="GO:0005524">
    <property type="term" value="F:ATP binding"/>
    <property type="evidence" value="ECO:0007669"/>
    <property type="project" value="UniProtKB-KW"/>
</dbReference>
<dbReference type="Proteomes" id="UP000325755">
    <property type="component" value="Chromosome"/>
</dbReference>
<feature type="modified residue" description="4-aspartylphosphate" evidence="13">
    <location>
        <position position="669"/>
    </location>
</feature>
<evidence type="ECO:0000256" key="13">
    <source>
        <dbReference type="PROSITE-ProRule" id="PRU00169"/>
    </source>
</evidence>
<keyword evidence="4 13" id="KW-0597">Phosphoprotein</keyword>
<keyword evidence="11" id="KW-0902">Two-component regulatory system</keyword>
<dbReference type="InterPro" id="IPR000700">
    <property type="entry name" value="PAS-assoc_C"/>
</dbReference>
<evidence type="ECO:0000256" key="6">
    <source>
        <dbReference type="ARBA" id="ARBA00022692"/>
    </source>
</evidence>
<dbReference type="PANTHER" id="PTHR43047:SF64">
    <property type="entry name" value="HISTIDINE KINASE CONTAINING CHEY-HOMOLOGOUS RECEIVER DOMAIN AND PAS DOMAIN-RELATED"/>
    <property type="match status" value="1"/>
</dbReference>
<dbReference type="PROSITE" id="PS50112">
    <property type="entry name" value="PAS"/>
    <property type="match status" value="2"/>
</dbReference>
<dbReference type="PROSITE" id="PS50113">
    <property type="entry name" value="PAC"/>
    <property type="match status" value="2"/>
</dbReference>
<evidence type="ECO:0000313" key="20">
    <source>
        <dbReference type="Proteomes" id="UP000325755"/>
    </source>
</evidence>
<dbReference type="SMART" id="SM00091">
    <property type="entry name" value="PAS"/>
    <property type="match status" value="2"/>
</dbReference>
<accession>A0A5Q0BER0</accession>
<comment type="subcellular location">
    <subcellularLocation>
        <location evidence="2">Membrane</location>
    </subcellularLocation>
</comment>
<feature type="transmembrane region" description="Helical" evidence="14">
    <location>
        <begin position="21"/>
        <end position="41"/>
    </location>
</feature>
<dbReference type="InterPro" id="IPR005467">
    <property type="entry name" value="His_kinase_dom"/>
</dbReference>
<evidence type="ECO:0000259" key="18">
    <source>
        <dbReference type="PROSITE" id="PS50113"/>
    </source>
</evidence>
<organism evidence="19 20">
    <name type="scientific">Candidatus Methylospira mobilis</name>
    <dbReference type="NCBI Taxonomy" id="1808979"/>
    <lineage>
        <taxon>Bacteria</taxon>
        <taxon>Pseudomonadati</taxon>
        <taxon>Pseudomonadota</taxon>
        <taxon>Gammaproteobacteria</taxon>
        <taxon>Methylococcales</taxon>
        <taxon>Methylococcaceae</taxon>
        <taxon>Candidatus Methylospira</taxon>
    </lineage>
</organism>
<keyword evidence="6 14" id="KW-0812">Transmembrane</keyword>
<dbReference type="CDD" id="cd17546">
    <property type="entry name" value="REC_hyHK_CKI1_RcsC-like"/>
    <property type="match status" value="1"/>
</dbReference>
<dbReference type="SMART" id="SM00387">
    <property type="entry name" value="HATPase_c"/>
    <property type="match status" value="1"/>
</dbReference>
<dbReference type="FunFam" id="1.10.287.130:FF:000004">
    <property type="entry name" value="Ethylene receptor 1"/>
    <property type="match status" value="1"/>
</dbReference>
<dbReference type="CDD" id="cd00082">
    <property type="entry name" value="HisKA"/>
    <property type="match status" value="1"/>
</dbReference>
<keyword evidence="9" id="KW-0067">ATP-binding</keyword>
<feature type="domain" description="Response regulatory" evidence="16">
    <location>
        <begin position="620"/>
        <end position="736"/>
    </location>
</feature>
<dbReference type="SMART" id="SM00388">
    <property type="entry name" value="HisKA"/>
    <property type="match status" value="1"/>
</dbReference>
<dbReference type="Gene3D" id="3.30.450.20">
    <property type="entry name" value="PAS domain"/>
    <property type="match status" value="2"/>
</dbReference>
<dbReference type="SUPFAM" id="SSF55785">
    <property type="entry name" value="PYP-like sensor domain (PAS domain)"/>
    <property type="match status" value="2"/>
</dbReference>
<keyword evidence="5" id="KW-0808">Transferase</keyword>
<dbReference type="InterPro" id="IPR036890">
    <property type="entry name" value="HATPase_C_sf"/>
</dbReference>
<dbReference type="Pfam" id="PF00072">
    <property type="entry name" value="Response_reg"/>
    <property type="match status" value="1"/>
</dbReference>
<dbReference type="Pfam" id="PF00512">
    <property type="entry name" value="HisKA"/>
    <property type="match status" value="1"/>
</dbReference>
<dbReference type="InterPro" id="IPR003594">
    <property type="entry name" value="HATPase_dom"/>
</dbReference>
<dbReference type="InterPro" id="IPR001610">
    <property type="entry name" value="PAC"/>
</dbReference>
<protein>
    <recommendedName>
        <fullName evidence="3">histidine kinase</fullName>
        <ecNumber evidence="3">2.7.13.3</ecNumber>
    </recommendedName>
</protein>
<feature type="domain" description="Histidine kinase" evidence="15">
    <location>
        <begin position="375"/>
        <end position="593"/>
    </location>
</feature>
<evidence type="ECO:0000256" key="10">
    <source>
        <dbReference type="ARBA" id="ARBA00022989"/>
    </source>
</evidence>
<dbReference type="PANTHER" id="PTHR43047">
    <property type="entry name" value="TWO-COMPONENT HISTIDINE PROTEIN KINASE"/>
    <property type="match status" value="1"/>
</dbReference>
<dbReference type="CDD" id="cd00130">
    <property type="entry name" value="PAS"/>
    <property type="match status" value="2"/>
</dbReference>
<dbReference type="InterPro" id="IPR036097">
    <property type="entry name" value="HisK_dim/P_sf"/>
</dbReference>
<dbReference type="InterPro" id="IPR001789">
    <property type="entry name" value="Sig_transdc_resp-reg_receiver"/>
</dbReference>
<feature type="transmembrane region" description="Helical" evidence="14">
    <location>
        <begin position="53"/>
        <end position="79"/>
    </location>
</feature>
<dbReference type="PROSITE" id="PS50110">
    <property type="entry name" value="RESPONSE_REGULATORY"/>
    <property type="match status" value="1"/>
</dbReference>
<dbReference type="Pfam" id="PF08447">
    <property type="entry name" value="PAS_3"/>
    <property type="match status" value="1"/>
</dbReference>
<evidence type="ECO:0000256" key="4">
    <source>
        <dbReference type="ARBA" id="ARBA00022553"/>
    </source>
</evidence>
<keyword evidence="7" id="KW-0547">Nucleotide-binding</keyword>
<comment type="catalytic activity">
    <reaction evidence="1">
        <text>ATP + protein L-histidine = ADP + protein N-phospho-L-histidine.</text>
        <dbReference type="EC" id="2.7.13.3"/>
    </reaction>
</comment>
<dbReference type="PRINTS" id="PR00344">
    <property type="entry name" value="BCTRLSENSOR"/>
</dbReference>
<dbReference type="Gene3D" id="3.40.50.2300">
    <property type="match status" value="1"/>
</dbReference>
<dbReference type="GO" id="GO:0000155">
    <property type="term" value="F:phosphorelay sensor kinase activity"/>
    <property type="evidence" value="ECO:0007669"/>
    <property type="project" value="InterPro"/>
</dbReference>
<dbReference type="CDD" id="cd16922">
    <property type="entry name" value="HATPase_EvgS-ArcB-TorS-like"/>
    <property type="match status" value="1"/>
</dbReference>
<evidence type="ECO:0000256" key="11">
    <source>
        <dbReference type="ARBA" id="ARBA00023012"/>
    </source>
</evidence>
<dbReference type="Gene3D" id="1.10.287.130">
    <property type="match status" value="1"/>
</dbReference>
<name>A0A5Q0BER0_9GAMM</name>
<proteinExistence type="predicted"/>
<dbReference type="InParanoid" id="A0A5Q0BER0"/>
<evidence type="ECO:0000259" key="15">
    <source>
        <dbReference type="PROSITE" id="PS50109"/>
    </source>
</evidence>
<dbReference type="Pfam" id="PF08448">
    <property type="entry name" value="PAS_4"/>
    <property type="match status" value="1"/>
</dbReference>
<keyword evidence="8" id="KW-0418">Kinase</keyword>
<evidence type="ECO:0000256" key="7">
    <source>
        <dbReference type="ARBA" id="ARBA00022741"/>
    </source>
</evidence>
<evidence type="ECO:0000256" key="12">
    <source>
        <dbReference type="ARBA" id="ARBA00023136"/>
    </source>
</evidence>
<feature type="domain" description="PAC" evidence="18">
    <location>
        <begin position="285"/>
        <end position="339"/>
    </location>
</feature>
<evidence type="ECO:0000259" key="16">
    <source>
        <dbReference type="PROSITE" id="PS50110"/>
    </source>
</evidence>
<keyword evidence="20" id="KW-1185">Reference proteome</keyword>
<dbReference type="InterPro" id="IPR000014">
    <property type="entry name" value="PAS"/>
</dbReference>
<dbReference type="GO" id="GO:0016020">
    <property type="term" value="C:membrane"/>
    <property type="evidence" value="ECO:0007669"/>
    <property type="project" value="UniProtKB-SubCell"/>
</dbReference>
<dbReference type="EC" id="2.7.13.3" evidence="3"/>